<proteinExistence type="predicted"/>
<accession>A0A0F9A216</accession>
<gene>
    <name evidence="1" type="ORF">LCGC14_2966230</name>
</gene>
<evidence type="ECO:0000313" key="1">
    <source>
        <dbReference type="EMBL" id="KKK66226.1"/>
    </source>
</evidence>
<dbReference type="EMBL" id="LAZR01060178">
    <property type="protein sequence ID" value="KKK66226.1"/>
    <property type="molecule type" value="Genomic_DNA"/>
</dbReference>
<name>A0A0F9A216_9ZZZZ</name>
<feature type="non-terminal residue" evidence="1">
    <location>
        <position position="371"/>
    </location>
</feature>
<sequence>NIRGVGITSNLERLGIITRTEENLFRLSGETARSRITQSVIRQEQFPDGPVLEFQRNGLRTFQGANEPADWVLRDIYNPNGQWKEIRQQAFDETNARRQLDFPDYENQTALSYVMKAVYPFWGYEAHRWAWWLPREAVRHPGVWAGWGKYIDNTDQGYVSVPNTTLDVNPLRGTIFMGGFRRLQQRDYPEYYDSFKGVSEFFDYGSRWGFYPGFPIAMTMATWGAKSGGPQWGEVLPATAKNVFIDVPSIVAPEAWERVRQTIFPDRFRDFLIANEVSRLDFDKEHGINGMILLRKKLLGQEFTEEETAIWTRAARGVAMWGLLMEQTGLFRLRPEEKTQVFRDMNTILFEETGVPISALEDMRRFGLKFE</sequence>
<organism evidence="1">
    <name type="scientific">marine sediment metagenome</name>
    <dbReference type="NCBI Taxonomy" id="412755"/>
    <lineage>
        <taxon>unclassified sequences</taxon>
        <taxon>metagenomes</taxon>
        <taxon>ecological metagenomes</taxon>
    </lineage>
</organism>
<feature type="non-terminal residue" evidence="1">
    <location>
        <position position="1"/>
    </location>
</feature>
<protein>
    <submittedName>
        <fullName evidence="1">Uncharacterized protein</fullName>
    </submittedName>
</protein>
<reference evidence="1" key="1">
    <citation type="journal article" date="2015" name="Nature">
        <title>Complex archaea that bridge the gap between prokaryotes and eukaryotes.</title>
        <authorList>
            <person name="Spang A."/>
            <person name="Saw J.H."/>
            <person name="Jorgensen S.L."/>
            <person name="Zaremba-Niedzwiedzka K."/>
            <person name="Martijn J."/>
            <person name="Lind A.E."/>
            <person name="van Eijk R."/>
            <person name="Schleper C."/>
            <person name="Guy L."/>
            <person name="Ettema T.J."/>
        </authorList>
    </citation>
    <scope>NUCLEOTIDE SEQUENCE</scope>
</reference>
<dbReference type="AlphaFoldDB" id="A0A0F9A216"/>
<comment type="caution">
    <text evidence="1">The sequence shown here is derived from an EMBL/GenBank/DDBJ whole genome shotgun (WGS) entry which is preliminary data.</text>
</comment>